<keyword evidence="2" id="KW-1185">Reference proteome</keyword>
<dbReference type="Proteomes" id="UP000008021">
    <property type="component" value="Chromosome 6"/>
</dbReference>
<dbReference type="HOGENOM" id="CLU_2531284_0_0_1"/>
<evidence type="ECO:0000313" key="2">
    <source>
        <dbReference type="Proteomes" id="UP000008021"/>
    </source>
</evidence>
<reference evidence="1" key="1">
    <citation type="submission" date="2015-04" db="UniProtKB">
        <authorList>
            <consortium name="EnsemblPlants"/>
        </authorList>
    </citation>
    <scope>IDENTIFICATION</scope>
</reference>
<evidence type="ECO:0000313" key="1">
    <source>
        <dbReference type="EnsemblPlants" id="OMERI06G19580.1"/>
    </source>
</evidence>
<proteinExistence type="predicted"/>
<dbReference type="AlphaFoldDB" id="A0A0E0E355"/>
<organism evidence="1">
    <name type="scientific">Oryza meridionalis</name>
    <dbReference type="NCBI Taxonomy" id="40149"/>
    <lineage>
        <taxon>Eukaryota</taxon>
        <taxon>Viridiplantae</taxon>
        <taxon>Streptophyta</taxon>
        <taxon>Embryophyta</taxon>
        <taxon>Tracheophyta</taxon>
        <taxon>Spermatophyta</taxon>
        <taxon>Magnoliopsida</taxon>
        <taxon>Liliopsida</taxon>
        <taxon>Poales</taxon>
        <taxon>Poaceae</taxon>
        <taxon>BOP clade</taxon>
        <taxon>Oryzoideae</taxon>
        <taxon>Oryzeae</taxon>
        <taxon>Oryzinae</taxon>
        <taxon>Oryza</taxon>
    </lineage>
</organism>
<sequence length="84" mass="9069">MAIARQDVLLPPSRPCHRQAASNVASCAVAPPAARRLRASVGSWRRRAAAQDPSISESPLAPTTVFSEEFENQMEKVEALGEIL</sequence>
<protein>
    <submittedName>
        <fullName evidence="1">Uncharacterized protein</fullName>
    </submittedName>
</protein>
<name>A0A0E0E355_9ORYZ</name>
<accession>A0A0E0E355</accession>
<dbReference type="EnsemblPlants" id="OMERI06G19580.1">
    <property type="protein sequence ID" value="OMERI06G19580.1"/>
    <property type="gene ID" value="OMERI06G19580"/>
</dbReference>
<reference evidence="1" key="2">
    <citation type="submission" date="2018-05" db="EMBL/GenBank/DDBJ databases">
        <title>OmerRS3 (Oryza meridionalis Reference Sequence Version 3).</title>
        <authorList>
            <person name="Zhang J."/>
            <person name="Kudrna D."/>
            <person name="Lee S."/>
            <person name="Talag J."/>
            <person name="Welchert J."/>
            <person name="Wing R.A."/>
        </authorList>
    </citation>
    <scope>NUCLEOTIDE SEQUENCE [LARGE SCALE GENOMIC DNA]</scope>
    <source>
        <strain evidence="1">cv. OR44</strain>
    </source>
</reference>
<dbReference type="Gramene" id="OMERI06G19580.1">
    <property type="protein sequence ID" value="OMERI06G19580.1"/>
    <property type="gene ID" value="OMERI06G19580"/>
</dbReference>